<evidence type="ECO:0000256" key="1">
    <source>
        <dbReference type="SAM" id="MobiDB-lite"/>
    </source>
</evidence>
<feature type="non-terminal residue" evidence="2">
    <location>
        <position position="185"/>
    </location>
</feature>
<evidence type="ECO:0000313" key="3">
    <source>
        <dbReference type="Proteomes" id="UP000708208"/>
    </source>
</evidence>
<feature type="compositionally biased region" description="Gly residues" evidence="1">
    <location>
        <begin position="1"/>
        <end position="13"/>
    </location>
</feature>
<dbReference type="Proteomes" id="UP000708208">
    <property type="component" value="Unassembled WGS sequence"/>
</dbReference>
<dbReference type="EMBL" id="CAJVCH010089790">
    <property type="protein sequence ID" value="CAG7722485.1"/>
    <property type="molecule type" value="Genomic_DNA"/>
</dbReference>
<protein>
    <submittedName>
        <fullName evidence="2">Uncharacterized protein</fullName>
    </submittedName>
</protein>
<sequence length="185" mass="20130">CLTSGNNGGGNGRNGNSNLGTLLKGTSKSSYALSTNASAIYGPNFDNFPKPVGAKTGSCRTLANLSKLSRRLGLSRFFRTLKIHGNSGTPLSTTRQSDARLEANSECLRCTEEFNDVSRCQFQGSTRGTLPDLTVNAQKYAGNCPSEKTGISSLPSNERIIQTINRLKLEELEKRKERIAQEHRM</sequence>
<feature type="non-terminal residue" evidence="2">
    <location>
        <position position="1"/>
    </location>
</feature>
<dbReference type="AlphaFoldDB" id="A0A8J2K8W4"/>
<comment type="caution">
    <text evidence="2">The sequence shown here is derived from an EMBL/GenBank/DDBJ whole genome shotgun (WGS) entry which is preliminary data.</text>
</comment>
<gene>
    <name evidence="2" type="ORF">AFUS01_LOCUS11616</name>
</gene>
<evidence type="ECO:0000313" key="2">
    <source>
        <dbReference type="EMBL" id="CAG7722485.1"/>
    </source>
</evidence>
<keyword evidence="3" id="KW-1185">Reference proteome</keyword>
<accession>A0A8J2K8W4</accession>
<organism evidence="2 3">
    <name type="scientific">Allacma fusca</name>
    <dbReference type="NCBI Taxonomy" id="39272"/>
    <lineage>
        <taxon>Eukaryota</taxon>
        <taxon>Metazoa</taxon>
        <taxon>Ecdysozoa</taxon>
        <taxon>Arthropoda</taxon>
        <taxon>Hexapoda</taxon>
        <taxon>Collembola</taxon>
        <taxon>Symphypleona</taxon>
        <taxon>Sminthuridae</taxon>
        <taxon>Allacma</taxon>
    </lineage>
</organism>
<reference evidence="2" key="1">
    <citation type="submission" date="2021-06" db="EMBL/GenBank/DDBJ databases">
        <authorList>
            <person name="Hodson N. C."/>
            <person name="Mongue J. A."/>
            <person name="Jaron S. K."/>
        </authorList>
    </citation>
    <scope>NUCLEOTIDE SEQUENCE</scope>
</reference>
<name>A0A8J2K8W4_9HEXA</name>
<proteinExistence type="predicted"/>
<feature type="region of interest" description="Disordered" evidence="1">
    <location>
        <begin position="1"/>
        <end position="21"/>
    </location>
</feature>